<evidence type="ECO:0000313" key="2">
    <source>
        <dbReference type="EMBL" id="GAA5019377.1"/>
    </source>
</evidence>
<organism evidence="2 3">
    <name type="scientific">Streptomyces siamensis</name>
    <dbReference type="NCBI Taxonomy" id="1274986"/>
    <lineage>
        <taxon>Bacteria</taxon>
        <taxon>Bacillati</taxon>
        <taxon>Actinomycetota</taxon>
        <taxon>Actinomycetes</taxon>
        <taxon>Kitasatosporales</taxon>
        <taxon>Streptomycetaceae</taxon>
        <taxon>Streptomyces</taxon>
    </lineage>
</organism>
<evidence type="ECO:0008006" key="4">
    <source>
        <dbReference type="Google" id="ProtNLM"/>
    </source>
</evidence>
<accession>A0ABP9J3B2</accession>
<comment type="caution">
    <text evidence="2">The sequence shown here is derived from an EMBL/GenBank/DDBJ whole genome shotgun (WGS) entry which is preliminary data.</text>
</comment>
<dbReference type="Proteomes" id="UP001501759">
    <property type="component" value="Unassembled WGS sequence"/>
</dbReference>
<feature type="transmembrane region" description="Helical" evidence="1">
    <location>
        <begin position="73"/>
        <end position="91"/>
    </location>
</feature>
<evidence type="ECO:0000313" key="3">
    <source>
        <dbReference type="Proteomes" id="UP001501759"/>
    </source>
</evidence>
<dbReference type="EMBL" id="BAABKB010000018">
    <property type="protein sequence ID" value="GAA5019377.1"/>
    <property type="molecule type" value="Genomic_DNA"/>
</dbReference>
<keyword evidence="1" id="KW-1133">Transmembrane helix</keyword>
<protein>
    <recommendedName>
        <fullName evidence="4">Integral membrane protein</fullName>
    </recommendedName>
</protein>
<feature type="transmembrane region" description="Helical" evidence="1">
    <location>
        <begin position="6"/>
        <end position="30"/>
    </location>
</feature>
<reference evidence="3" key="1">
    <citation type="journal article" date="2019" name="Int. J. Syst. Evol. Microbiol.">
        <title>The Global Catalogue of Microorganisms (GCM) 10K type strain sequencing project: providing services to taxonomists for standard genome sequencing and annotation.</title>
        <authorList>
            <consortium name="The Broad Institute Genomics Platform"/>
            <consortium name="The Broad Institute Genome Sequencing Center for Infectious Disease"/>
            <person name="Wu L."/>
            <person name="Ma J."/>
        </authorList>
    </citation>
    <scope>NUCLEOTIDE SEQUENCE [LARGE SCALE GENOMIC DNA]</scope>
    <source>
        <strain evidence="3">JCM 18409</strain>
    </source>
</reference>
<name>A0ABP9J3B2_9ACTN</name>
<keyword evidence="1" id="KW-0472">Membrane</keyword>
<sequence length="97" mass="10312">MHPYLVAAAVLAVVALAALGIVAITTGWLMPLGRHRVLRPKLWGYGAVTASVGMTLFMFLGPFHGPDVEMTSFAMAGMGLFLLGNVFQMAAQRPGRP</sequence>
<gene>
    <name evidence="2" type="ORF">GCM10023335_47970</name>
</gene>
<keyword evidence="1" id="KW-0812">Transmembrane</keyword>
<feature type="transmembrane region" description="Helical" evidence="1">
    <location>
        <begin position="42"/>
        <end position="61"/>
    </location>
</feature>
<evidence type="ECO:0000256" key="1">
    <source>
        <dbReference type="SAM" id="Phobius"/>
    </source>
</evidence>
<proteinExistence type="predicted"/>
<keyword evidence="3" id="KW-1185">Reference proteome</keyword>